<keyword evidence="5" id="KW-1133">Transmembrane helix</keyword>
<dbReference type="SMART" id="SM00304">
    <property type="entry name" value="HAMP"/>
    <property type="match status" value="1"/>
</dbReference>
<dbReference type="Proteomes" id="UP000515860">
    <property type="component" value="Chromosome"/>
</dbReference>
<keyword evidence="3" id="KW-0808">Transferase</keyword>
<protein>
    <submittedName>
        <fullName evidence="7">Histidine kinase</fullName>
    </submittedName>
</protein>
<dbReference type="InterPro" id="IPR003660">
    <property type="entry name" value="HAMP_dom"/>
</dbReference>
<dbReference type="GO" id="GO:0000155">
    <property type="term" value="F:phosphorelay sensor kinase activity"/>
    <property type="evidence" value="ECO:0007669"/>
    <property type="project" value="InterPro"/>
</dbReference>
<dbReference type="SUPFAM" id="SSF158472">
    <property type="entry name" value="HAMP domain-like"/>
    <property type="match status" value="1"/>
</dbReference>
<feature type="transmembrane region" description="Helical" evidence="5">
    <location>
        <begin position="7"/>
        <end position="30"/>
    </location>
</feature>
<organism evidence="7 8">
    <name type="scientific">Wansuia hejianensis</name>
    <dbReference type="NCBI Taxonomy" id="2763667"/>
    <lineage>
        <taxon>Bacteria</taxon>
        <taxon>Bacillati</taxon>
        <taxon>Bacillota</taxon>
        <taxon>Clostridia</taxon>
        <taxon>Lachnospirales</taxon>
        <taxon>Lachnospiraceae</taxon>
        <taxon>Wansuia</taxon>
    </lineage>
</organism>
<dbReference type="Pfam" id="PF00672">
    <property type="entry name" value="HAMP"/>
    <property type="match status" value="1"/>
</dbReference>
<dbReference type="Gene3D" id="6.10.340.10">
    <property type="match status" value="1"/>
</dbReference>
<dbReference type="Pfam" id="PF02518">
    <property type="entry name" value="HATPase_c"/>
    <property type="match status" value="1"/>
</dbReference>
<evidence type="ECO:0000256" key="2">
    <source>
        <dbReference type="ARBA" id="ARBA00022553"/>
    </source>
</evidence>
<evidence type="ECO:0000256" key="3">
    <source>
        <dbReference type="ARBA" id="ARBA00022679"/>
    </source>
</evidence>
<dbReference type="InterPro" id="IPR010559">
    <property type="entry name" value="Sig_transdc_His_kin_internal"/>
</dbReference>
<keyword evidence="5" id="KW-0472">Membrane</keyword>
<feature type="domain" description="HAMP" evidence="6">
    <location>
        <begin position="306"/>
        <end position="359"/>
    </location>
</feature>
<keyword evidence="5" id="KW-0812">Transmembrane</keyword>
<sequence>MKISSRLSLAYALLVTVFVIVAVFIFYRYYYAQIYDEGKENLVQISDTVMAQVDSHLNTLDQVTIDVMTGSSFSIAWNHWLTDERTYADTATLRRRLVDAYKNRSNIRRVAIYNLDGEYICTGTAEPEQEAVRERAQNLINNYNMNQATSRVYLGQTEDFWDDSRGVTVVTEIKPIKNADTVITGFIEVQQNVFYMDEVCAATINGSEVGVAVLMDDTDEYFYSSMGRDEEYMERLAQISNQYSRIRQTKDEMIAIAPSNYFSCRTIVVVQKSVLNAAVNQVLKGIILVAFIMIVLNAVFCRIITRVIMKPLNSLVRHMEKIDIHNFGEKVLIRAKSPETDILVNSFERMAKRLQEALERQKKMELVQNKALFDALQSVMGPHFLYNSLGGIANMCEQGENEEAADACYSLTEILRYAADYEVTEVTIGDEMDNLKSYLSIMKSRYRQRLEYEIHMDDECKYLLIPKLTYQPLAENAIKFSLIERETVVIKISTTCSNGKVTVEVADNGCGISEEAAEKIRKRLKEFSEEEVALYTSAKVQFGGMGLGGTLIRLSLFYGDSFWYELNPENKEGGTSILFGFDR</sequence>
<evidence type="ECO:0000256" key="1">
    <source>
        <dbReference type="ARBA" id="ARBA00004370"/>
    </source>
</evidence>
<dbReference type="PROSITE" id="PS50885">
    <property type="entry name" value="HAMP"/>
    <property type="match status" value="1"/>
</dbReference>
<evidence type="ECO:0000313" key="7">
    <source>
        <dbReference type="EMBL" id="QNM09974.1"/>
    </source>
</evidence>
<evidence type="ECO:0000256" key="4">
    <source>
        <dbReference type="ARBA" id="ARBA00022777"/>
    </source>
</evidence>
<dbReference type="KEGG" id="whj:H9Q79_06780"/>
<dbReference type="PANTHER" id="PTHR34220:SF7">
    <property type="entry name" value="SENSOR HISTIDINE KINASE YPDA"/>
    <property type="match status" value="1"/>
</dbReference>
<feature type="transmembrane region" description="Helical" evidence="5">
    <location>
        <begin position="282"/>
        <end position="304"/>
    </location>
</feature>
<dbReference type="PANTHER" id="PTHR34220">
    <property type="entry name" value="SENSOR HISTIDINE KINASE YPDA"/>
    <property type="match status" value="1"/>
</dbReference>
<accession>A0A7G9GGP2</accession>
<comment type="subcellular location">
    <subcellularLocation>
        <location evidence="1">Membrane</location>
    </subcellularLocation>
</comment>
<evidence type="ECO:0000313" key="8">
    <source>
        <dbReference type="Proteomes" id="UP000515860"/>
    </source>
</evidence>
<dbReference type="InterPro" id="IPR003594">
    <property type="entry name" value="HATPase_dom"/>
</dbReference>
<dbReference type="Gene3D" id="3.30.565.10">
    <property type="entry name" value="Histidine kinase-like ATPase, C-terminal domain"/>
    <property type="match status" value="1"/>
</dbReference>
<dbReference type="SUPFAM" id="SSF55874">
    <property type="entry name" value="ATPase domain of HSP90 chaperone/DNA topoisomerase II/histidine kinase"/>
    <property type="match status" value="1"/>
</dbReference>
<gene>
    <name evidence="7" type="ORF">H9Q79_06780</name>
</gene>
<evidence type="ECO:0000259" key="6">
    <source>
        <dbReference type="PROSITE" id="PS50885"/>
    </source>
</evidence>
<dbReference type="AlphaFoldDB" id="A0A7G9GGP2"/>
<reference evidence="7 8" key="1">
    <citation type="submission" date="2020-08" db="EMBL/GenBank/DDBJ databases">
        <authorList>
            <person name="Liu C."/>
            <person name="Sun Q."/>
        </authorList>
    </citation>
    <scope>NUCLEOTIDE SEQUENCE [LARGE SCALE GENOMIC DNA]</scope>
    <source>
        <strain evidence="7 8">NSJ-29</strain>
    </source>
</reference>
<evidence type="ECO:0000256" key="5">
    <source>
        <dbReference type="SAM" id="Phobius"/>
    </source>
</evidence>
<dbReference type="GO" id="GO:0016020">
    <property type="term" value="C:membrane"/>
    <property type="evidence" value="ECO:0007669"/>
    <property type="project" value="UniProtKB-SubCell"/>
</dbReference>
<keyword evidence="8" id="KW-1185">Reference proteome</keyword>
<dbReference type="EMBL" id="CP060635">
    <property type="protein sequence ID" value="QNM09974.1"/>
    <property type="molecule type" value="Genomic_DNA"/>
</dbReference>
<keyword evidence="4 7" id="KW-0418">Kinase</keyword>
<dbReference type="RefSeq" id="WP_249329494.1">
    <property type="nucleotide sequence ID" value="NZ_CP060635.1"/>
</dbReference>
<dbReference type="InterPro" id="IPR050640">
    <property type="entry name" value="Bact_2-comp_sensor_kinase"/>
</dbReference>
<keyword evidence="2" id="KW-0597">Phosphoprotein</keyword>
<proteinExistence type="predicted"/>
<dbReference type="Pfam" id="PF06580">
    <property type="entry name" value="His_kinase"/>
    <property type="match status" value="1"/>
</dbReference>
<dbReference type="InterPro" id="IPR036890">
    <property type="entry name" value="HATPase_C_sf"/>
</dbReference>
<name>A0A7G9GGP2_9FIRM</name>